<dbReference type="Gene3D" id="1.20.144.10">
    <property type="entry name" value="Phosphatidic acid phosphatase type 2/haloperoxidase"/>
    <property type="match status" value="1"/>
</dbReference>
<organism evidence="7 8">
    <name type="scientific">Aliiglaciecola litoralis</name>
    <dbReference type="NCBI Taxonomy" id="582857"/>
    <lineage>
        <taxon>Bacteria</taxon>
        <taxon>Pseudomonadati</taxon>
        <taxon>Pseudomonadota</taxon>
        <taxon>Gammaproteobacteria</taxon>
        <taxon>Alteromonadales</taxon>
        <taxon>Alteromonadaceae</taxon>
        <taxon>Aliiglaciecola</taxon>
    </lineage>
</organism>
<keyword evidence="4" id="KW-0472">Membrane</keyword>
<comment type="catalytic activity">
    <reaction evidence="3">
        <text>di-trans,octa-cis-undecaprenyl diphosphate + H2O = di-trans,octa-cis-undecaprenyl phosphate + phosphate + H(+)</text>
        <dbReference type="Rhea" id="RHEA:28094"/>
        <dbReference type="ChEBI" id="CHEBI:15377"/>
        <dbReference type="ChEBI" id="CHEBI:15378"/>
        <dbReference type="ChEBI" id="CHEBI:43474"/>
        <dbReference type="ChEBI" id="CHEBI:58405"/>
        <dbReference type="ChEBI" id="CHEBI:60392"/>
        <dbReference type="EC" id="3.6.1.27"/>
    </reaction>
</comment>
<keyword evidence="5" id="KW-0732">Signal</keyword>
<evidence type="ECO:0000256" key="2">
    <source>
        <dbReference type="ARBA" id="ARBA00032707"/>
    </source>
</evidence>
<gene>
    <name evidence="7" type="ORF">GCM10009114_11810</name>
</gene>
<feature type="transmembrane region" description="Helical" evidence="4">
    <location>
        <begin position="175"/>
        <end position="196"/>
    </location>
</feature>
<feature type="transmembrane region" description="Helical" evidence="4">
    <location>
        <begin position="144"/>
        <end position="163"/>
    </location>
</feature>
<evidence type="ECO:0000313" key="8">
    <source>
        <dbReference type="Proteomes" id="UP001500359"/>
    </source>
</evidence>
<dbReference type="PANTHER" id="PTHR14969:SF13">
    <property type="entry name" value="AT30094P"/>
    <property type="match status" value="1"/>
</dbReference>
<dbReference type="EC" id="3.6.1.27" evidence="1"/>
<sequence>MDIKLSKFFNANFIRMALLFTLLVISANALEEVIDDVFFDPIEGDYEFEQFDSKVSDFVRQIESDNVTAVMRDLTSLGSISVATIMALVAGLMLFIFRRYLNLLYLLIVCGATPLIVTTLKLFFGRERPPETNWLLDYMPGLSFPSGHSFTSAAIYLAIAYILTVEVKRWPFELLIYSVMLMVIFLVGVSRIYLGVHYATDVIAGISSGIIWVMLVTMAFEYYSKFHKAGKHN</sequence>
<feature type="signal peptide" evidence="5">
    <location>
        <begin position="1"/>
        <end position="29"/>
    </location>
</feature>
<evidence type="ECO:0000259" key="6">
    <source>
        <dbReference type="SMART" id="SM00014"/>
    </source>
</evidence>
<accession>A0ABN1LEU2</accession>
<dbReference type="CDD" id="cd03392">
    <property type="entry name" value="PAP2_like_2"/>
    <property type="match status" value="1"/>
</dbReference>
<reference evidence="7 8" key="1">
    <citation type="journal article" date="2019" name="Int. J. Syst. Evol. Microbiol.">
        <title>The Global Catalogue of Microorganisms (GCM) 10K type strain sequencing project: providing services to taxonomists for standard genome sequencing and annotation.</title>
        <authorList>
            <consortium name="The Broad Institute Genomics Platform"/>
            <consortium name="The Broad Institute Genome Sequencing Center for Infectious Disease"/>
            <person name="Wu L."/>
            <person name="Ma J."/>
        </authorList>
    </citation>
    <scope>NUCLEOTIDE SEQUENCE [LARGE SCALE GENOMIC DNA]</scope>
    <source>
        <strain evidence="7 8">JCM 15896</strain>
    </source>
</reference>
<protein>
    <recommendedName>
        <fullName evidence="1">undecaprenyl-diphosphate phosphatase</fullName>
        <ecNumber evidence="1">3.6.1.27</ecNumber>
    </recommendedName>
    <alternativeName>
        <fullName evidence="2">Undecaprenyl pyrophosphate phosphatase</fullName>
    </alternativeName>
</protein>
<feature type="transmembrane region" description="Helical" evidence="4">
    <location>
        <begin position="103"/>
        <end position="124"/>
    </location>
</feature>
<evidence type="ECO:0000256" key="4">
    <source>
        <dbReference type="SAM" id="Phobius"/>
    </source>
</evidence>
<dbReference type="SMART" id="SM00014">
    <property type="entry name" value="acidPPc"/>
    <property type="match status" value="1"/>
</dbReference>
<feature type="transmembrane region" description="Helical" evidence="4">
    <location>
        <begin position="74"/>
        <end position="96"/>
    </location>
</feature>
<evidence type="ECO:0000256" key="5">
    <source>
        <dbReference type="SAM" id="SignalP"/>
    </source>
</evidence>
<dbReference type="RefSeq" id="WP_343857525.1">
    <property type="nucleotide sequence ID" value="NZ_BAAAFD010000002.1"/>
</dbReference>
<keyword evidence="4" id="KW-1133">Transmembrane helix</keyword>
<dbReference type="SUPFAM" id="SSF48317">
    <property type="entry name" value="Acid phosphatase/Vanadium-dependent haloperoxidase"/>
    <property type="match status" value="1"/>
</dbReference>
<dbReference type="InterPro" id="IPR000326">
    <property type="entry name" value="PAP2/HPO"/>
</dbReference>
<feature type="chain" id="PRO_5045311927" description="undecaprenyl-diphosphate phosphatase" evidence="5">
    <location>
        <begin position="30"/>
        <end position="233"/>
    </location>
</feature>
<dbReference type="InterPro" id="IPR036938">
    <property type="entry name" value="PAP2/HPO_sf"/>
</dbReference>
<evidence type="ECO:0000313" key="7">
    <source>
        <dbReference type="EMBL" id="GAA0854775.1"/>
    </source>
</evidence>
<name>A0ABN1LEU2_9ALTE</name>
<feature type="transmembrane region" description="Helical" evidence="4">
    <location>
        <begin position="202"/>
        <end position="223"/>
    </location>
</feature>
<dbReference type="EMBL" id="BAAAFD010000002">
    <property type="protein sequence ID" value="GAA0854775.1"/>
    <property type="molecule type" value="Genomic_DNA"/>
</dbReference>
<feature type="domain" description="Phosphatidic acid phosphatase type 2/haloperoxidase" evidence="6">
    <location>
        <begin position="103"/>
        <end position="217"/>
    </location>
</feature>
<keyword evidence="8" id="KW-1185">Reference proteome</keyword>
<dbReference type="PANTHER" id="PTHR14969">
    <property type="entry name" value="SPHINGOSINE-1-PHOSPHATE PHOSPHOHYDROLASE"/>
    <property type="match status" value="1"/>
</dbReference>
<evidence type="ECO:0000256" key="1">
    <source>
        <dbReference type="ARBA" id="ARBA00012374"/>
    </source>
</evidence>
<comment type="caution">
    <text evidence="7">The sequence shown here is derived from an EMBL/GenBank/DDBJ whole genome shotgun (WGS) entry which is preliminary data.</text>
</comment>
<dbReference type="Pfam" id="PF01569">
    <property type="entry name" value="PAP2"/>
    <property type="match status" value="1"/>
</dbReference>
<evidence type="ECO:0000256" key="3">
    <source>
        <dbReference type="ARBA" id="ARBA00047594"/>
    </source>
</evidence>
<dbReference type="Proteomes" id="UP001500359">
    <property type="component" value="Unassembled WGS sequence"/>
</dbReference>
<proteinExistence type="predicted"/>
<keyword evidence="4" id="KW-0812">Transmembrane</keyword>